<feature type="domain" description="FAS1" evidence="3">
    <location>
        <begin position="557"/>
        <end position="742"/>
    </location>
</feature>
<feature type="compositionally biased region" description="Low complexity" evidence="1">
    <location>
        <begin position="36"/>
        <end position="50"/>
    </location>
</feature>
<comment type="caution">
    <text evidence="4">The sequence shown here is derived from an EMBL/GenBank/DDBJ whole genome shotgun (WGS) entry which is preliminary data.</text>
</comment>
<dbReference type="InterPro" id="IPR036378">
    <property type="entry name" value="FAS1_dom_sf"/>
</dbReference>
<keyword evidence="2" id="KW-0812">Transmembrane</keyword>
<feature type="compositionally biased region" description="Low complexity" evidence="1">
    <location>
        <begin position="524"/>
        <end position="534"/>
    </location>
</feature>
<feature type="transmembrane region" description="Helical" evidence="2">
    <location>
        <begin position="315"/>
        <end position="337"/>
    </location>
</feature>
<evidence type="ECO:0000313" key="5">
    <source>
        <dbReference type="Proteomes" id="UP001465755"/>
    </source>
</evidence>
<feature type="transmembrane region" description="Helical" evidence="2">
    <location>
        <begin position="257"/>
        <end position="285"/>
    </location>
</feature>
<feature type="transmembrane region" description="Helical" evidence="2">
    <location>
        <begin position="217"/>
        <end position="236"/>
    </location>
</feature>
<evidence type="ECO:0000313" key="4">
    <source>
        <dbReference type="EMBL" id="KAK9814922.1"/>
    </source>
</evidence>
<dbReference type="Proteomes" id="UP001465755">
    <property type="component" value="Unassembled WGS sequence"/>
</dbReference>
<keyword evidence="5" id="KW-1185">Reference proteome</keyword>
<dbReference type="EMBL" id="JALJOQ010000001">
    <property type="protein sequence ID" value="KAK9814922.1"/>
    <property type="molecule type" value="Genomic_DNA"/>
</dbReference>
<gene>
    <name evidence="4" type="ORF">WJX73_002151</name>
</gene>
<protein>
    <recommendedName>
        <fullName evidence="3">FAS1 domain-containing protein</fullName>
    </recommendedName>
</protein>
<feature type="compositionally biased region" description="Low complexity" evidence="1">
    <location>
        <begin position="1"/>
        <end position="10"/>
    </location>
</feature>
<feature type="compositionally biased region" description="Low complexity" evidence="1">
    <location>
        <begin position="507"/>
        <end position="517"/>
    </location>
</feature>
<keyword evidence="2" id="KW-0472">Membrane</keyword>
<sequence length="791" mass="83732">MEEPPDAGADAAEKAEEGLPAVHESRELSAVPPLTSPASIAAEQEQSASETPFHTPSRQERGWTWRFNNPKQVKPRHYMIVRILGRVGWNAKGLVYALIGGLSCQSAVGDGDENSASPQGAFILVGSNTIGVPLLVVMAIALICYCMWRFWEAITGQGADASFGNLKNFFRYRLSPFVSGCVYGLYTVFVISLIPKSKEDRQNQTNSGFPDSWTHNAAGKTGLSLAGIAFVAAFLVQMEGTFTRNFHETLRPGMPGWLKWITWITGHLGFFARGGVFLCVAVLFFRAIRDPSASSHKTAIADALYQLKTNSGGKALLFILGFGLLVYSLFAVLNGMYVREFPTRVPSGVPHGQKTPMARAVSVVMSKASFRRRRSNSMSGGFPDGGAAGPQRAGSLTSSGDLPNGHALGNGHAHENVLTGENGHGKDSPKDIEMAAQDLPANGSTDGDCCLRYLQYSAREHGVTWESARHTRNTIQLERARDRIAALLLLLCLSTFNPVLVRCQANEGSEGSEGTSEASERNQGSEGSEGSSSDGADEGEGTDVGANPPGSLIGCNSPYTYLEANSRGDLFTFHALVESDPDVKQAFKYRNTTGTLFIPTDQAFTLLTNRTGLNVLTPGAVTTSLLQALLEYHFIFEVLDPATLAASSGNTAYDTALVLDATGVNAKVGVPEWELFTQSSGLSYQSINVTAANLPSGQGGQNAPADSYNVTGNASSANIIWNGSTQPVRTCAGVIYLIDNVLLPSSSISALNAGGTATAPIAAAGESEGASLGDADAPLPAGISTAGRKLK</sequence>
<dbReference type="Pfam" id="PF02469">
    <property type="entry name" value="Fasciclin"/>
    <property type="match status" value="1"/>
</dbReference>
<dbReference type="Pfam" id="PF06724">
    <property type="entry name" value="DUF1206"/>
    <property type="match status" value="2"/>
</dbReference>
<dbReference type="PROSITE" id="PS50213">
    <property type="entry name" value="FAS1"/>
    <property type="match status" value="1"/>
</dbReference>
<feature type="compositionally biased region" description="Basic and acidic residues" evidence="1">
    <location>
        <begin position="11"/>
        <end position="27"/>
    </location>
</feature>
<dbReference type="InterPro" id="IPR000782">
    <property type="entry name" value="FAS1_domain"/>
</dbReference>
<name>A0AAW1Q1G9_9CHLO</name>
<feature type="region of interest" description="Disordered" evidence="1">
    <location>
        <begin position="766"/>
        <end position="791"/>
    </location>
</feature>
<evidence type="ECO:0000256" key="1">
    <source>
        <dbReference type="SAM" id="MobiDB-lite"/>
    </source>
</evidence>
<dbReference type="SUPFAM" id="SSF82153">
    <property type="entry name" value="FAS1 domain"/>
    <property type="match status" value="1"/>
</dbReference>
<dbReference type="InterPro" id="IPR009597">
    <property type="entry name" value="DUF1206"/>
</dbReference>
<feature type="transmembrane region" description="Helical" evidence="2">
    <location>
        <begin position="172"/>
        <end position="194"/>
    </location>
</feature>
<organism evidence="4 5">
    <name type="scientific">Symbiochloris irregularis</name>
    <dbReference type="NCBI Taxonomy" id="706552"/>
    <lineage>
        <taxon>Eukaryota</taxon>
        <taxon>Viridiplantae</taxon>
        <taxon>Chlorophyta</taxon>
        <taxon>core chlorophytes</taxon>
        <taxon>Trebouxiophyceae</taxon>
        <taxon>Trebouxiales</taxon>
        <taxon>Trebouxiaceae</taxon>
        <taxon>Symbiochloris</taxon>
    </lineage>
</organism>
<proteinExistence type="predicted"/>
<feature type="region of interest" description="Disordered" evidence="1">
    <location>
        <begin position="1"/>
        <end position="64"/>
    </location>
</feature>
<accession>A0AAW1Q1G9</accession>
<keyword evidence="2" id="KW-1133">Transmembrane helix</keyword>
<evidence type="ECO:0000259" key="3">
    <source>
        <dbReference type="PROSITE" id="PS50213"/>
    </source>
</evidence>
<dbReference type="Gene3D" id="2.30.180.10">
    <property type="entry name" value="FAS1 domain"/>
    <property type="match status" value="1"/>
</dbReference>
<evidence type="ECO:0000256" key="2">
    <source>
        <dbReference type="SAM" id="Phobius"/>
    </source>
</evidence>
<feature type="transmembrane region" description="Helical" evidence="2">
    <location>
        <begin position="130"/>
        <end position="151"/>
    </location>
</feature>
<feature type="region of interest" description="Disordered" evidence="1">
    <location>
        <begin position="507"/>
        <end position="551"/>
    </location>
</feature>
<dbReference type="AlphaFoldDB" id="A0AAW1Q1G9"/>
<feature type="region of interest" description="Disordered" evidence="1">
    <location>
        <begin position="370"/>
        <end position="431"/>
    </location>
</feature>
<reference evidence="4 5" key="1">
    <citation type="journal article" date="2024" name="Nat. Commun.">
        <title>Phylogenomics reveals the evolutionary origins of lichenization in chlorophyte algae.</title>
        <authorList>
            <person name="Puginier C."/>
            <person name="Libourel C."/>
            <person name="Otte J."/>
            <person name="Skaloud P."/>
            <person name="Haon M."/>
            <person name="Grisel S."/>
            <person name="Petersen M."/>
            <person name="Berrin J.G."/>
            <person name="Delaux P.M."/>
            <person name="Dal Grande F."/>
            <person name="Keller J."/>
        </authorList>
    </citation>
    <scope>NUCLEOTIDE SEQUENCE [LARGE SCALE GENOMIC DNA]</scope>
    <source>
        <strain evidence="4 5">SAG 2036</strain>
    </source>
</reference>